<dbReference type="Gene3D" id="2.20.25.530">
    <property type="match status" value="1"/>
</dbReference>
<reference evidence="3 4" key="1">
    <citation type="journal article" date="2018" name="BMC Genomics">
        <title>Genomic comparison of Trypanosoma conorhini and Trypanosoma rangeli to Trypanosoma cruzi strains of high and low virulence.</title>
        <authorList>
            <person name="Bradwell K.R."/>
            <person name="Koparde V.N."/>
            <person name="Matveyev A.V."/>
            <person name="Serrano M.G."/>
            <person name="Alves J.M."/>
            <person name="Parikh H."/>
            <person name="Huang B."/>
            <person name="Lee V."/>
            <person name="Espinosa-Alvarez O."/>
            <person name="Ortiz P.A."/>
            <person name="Costa-Martins A.G."/>
            <person name="Teixeira M.M."/>
            <person name="Buck G.A."/>
        </authorList>
    </citation>
    <scope>NUCLEOTIDE SEQUENCE [LARGE SCALE GENOMIC DNA]</scope>
    <source>
        <strain evidence="3 4">025E</strain>
    </source>
</reference>
<dbReference type="PANTHER" id="PTHR13383">
    <property type="entry name" value="RIBONUCLEASE H2 SUBUNIT B"/>
    <property type="match status" value="1"/>
</dbReference>
<dbReference type="GeneID" id="40321246"/>
<feature type="region of interest" description="Disordered" evidence="1">
    <location>
        <begin position="1"/>
        <end position="66"/>
    </location>
</feature>
<name>A0A422NL66_9TRYP</name>
<feature type="region of interest" description="Disordered" evidence="1">
    <location>
        <begin position="367"/>
        <end position="409"/>
    </location>
</feature>
<dbReference type="InterPro" id="IPR040456">
    <property type="entry name" value="RNase_H2_suB"/>
</dbReference>
<dbReference type="AlphaFoldDB" id="A0A422NL66"/>
<feature type="compositionally biased region" description="Low complexity" evidence="1">
    <location>
        <begin position="36"/>
        <end position="49"/>
    </location>
</feature>
<dbReference type="Gene3D" id="1.10.20.120">
    <property type="match status" value="1"/>
</dbReference>
<evidence type="ECO:0000259" key="2">
    <source>
        <dbReference type="Pfam" id="PF09468"/>
    </source>
</evidence>
<feature type="compositionally biased region" description="Low complexity" evidence="1">
    <location>
        <begin position="379"/>
        <end position="391"/>
    </location>
</feature>
<keyword evidence="4" id="KW-1185">Reference proteome</keyword>
<dbReference type="Proteomes" id="UP000284403">
    <property type="component" value="Unassembled WGS sequence"/>
</dbReference>
<feature type="domain" description="Ribonuclease H2 subunit B wHTH" evidence="2">
    <location>
        <begin position="318"/>
        <end position="358"/>
    </location>
</feature>
<comment type="caution">
    <text evidence="3">The sequence shown here is derived from an EMBL/GenBank/DDBJ whole genome shotgun (WGS) entry which is preliminary data.</text>
</comment>
<dbReference type="EMBL" id="MKKU01000607">
    <property type="protein sequence ID" value="RNF06211.1"/>
    <property type="molecule type" value="Genomic_DNA"/>
</dbReference>
<dbReference type="PANTHER" id="PTHR13383:SF11">
    <property type="entry name" value="RIBONUCLEASE H2 SUBUNIT B"/>
    <property type="match status" value="1"/>
</dbReference>
<gene>
    <name evidence="3" type="ORF">Tco025E_07635</name>
</gene>
<dbReference type="GO" id="GO:0006401">
    <property type="term" value="P:RNA catabolic process"/>
    <property type="evidence" value="ECO:0007669"/>
    <property type="project" value="TreeGrafter"/>
</dbReference>
<sequence length="446" mass="46330">MRATKRRRPTSSAGASSSNAIAGRPRRDGDATALQCGSHPSSCCSSDGGSPRRRLELDDEGSQSVLLDPGSAGAWAAGGVRYDASDHTVALPRNGLTSHMMVLPRALLTDTATDTDRDGSRNSRSTPRAARACAEGEPWQGSPDAAVEDARWANSVSPRPAVNASPAPRDAPAPPSGRSLRAGCDFVRLPHPRHGEPALYLCPPTTASTVNDAHNDAVGVVLYEVQAQLPPGGFGQTWLVNDTVEPNEELLVVTPFDVTFFALRQAATHGRKEMFLSAEDLVMGATKARGGGAAAWPGWRVALAQCPALAPVVEAMQSHKVLSRICDVKSVGGEHYYRLSAERMGEWLREKLRRVTSSPAMHAILHLAPPPSPSPSPSLPITTTGTNTAGGAPAGGGRGGGDDDKATAAAPTTAVGVPLPVAFGVVAEYLVEELASTAAQLCGAAS</sequence>
<evidence type="ECO:0000256" key="1">
    <source>
        <dbReference type="SAM" id="MobiDB-lite"/>
    </source>
</evidence>
<feature type="compositionally biased region" description="Low complexity" evidence="1">
    <location>
        <begin position="11"/>
        <end position="23"/>
    </location>
</feature>
<evidence type="ECO:0000313" key="3">
    <source>
        <dbReference type="EMBL" id="RNF06211.1"/>
    </source>
</evidence>
<dbReference type="Pfam" id="PF09468">
    <property type="entry name" value="RNase_H2-Ydr279"/>
    <property type="match status" value="1"/>
</dbReference>
<dbReference type="RefSeq" id="XP_029225406.1">
    <property type="nucleotide sequence ID" value="XM_029374497.1"/>
</dbReference>
<dbReference type="GO" id="GO:0032299">
    <property type="term" value="C:ribonuclease H2 complex"/>
    <property type="evidence" value="ECO:0007669"/>
    <property type="project" value="InterPro"/>
</dbReference>
<dbReference type="GO" id="GO:0005654">
    <property type="term" value="C:nucleoplasm"/>
    <property type="evidence" value="ECO:0007669"/>
    <property type="project" value="TreeGrafter"/>
</dbReference>
<dbReference type="OrthoDB" id="29098at2759"/>
<protein>
    <recommendedName>
        <fullName evidence="2">Ribonuclease H2 subunit B wHTH domain-containing protein</fullName>
    </recommendedName>
</protein>
<organism evidence="3 4">
    <name type="scientific">Trypanosoma conorhini</name>
    <dbReference type="NCBI Taxonomy" id="83891"/>
    <lineage>
        <taxon>Eukaryota</taxon>
        <taxon>Discoba</taxon>
        <taxon>Euglenozoa</taxon>
        <taxon>Kinetoplastea</taxon>
        <taxon>Metakinetoplastina</taxon>
        <taxon>Trypanosomatida</taxon>
        <taxon>Trypanosomatidae</taxon>
        <taxon>Trypanosoma</taxon>
    </lineage>
</organism>
<feature type="compositionally biased region" description="Pro residues" evidence="1">
    <location>
        <begin position="368"/>
        <end position="378"/>
    </location>
</feature>
<accession>A0A422NL66</accession>
<feature type="region of interest" description="Disordered" evidence="1">
    <location>
        <begin position="109"/>
        <end position="179"/>
    </location>
</feature>
<evidence type="ECO:0000313" key="4">
    <source>
        <dbReference type="Proteomes" id="UP000284403"/>
    </source>
</evidence>
<dbReference type="InterPro" id="IPR019024">
    <property type="entry name" value="RNase_H2_suB_wHTH"/>
</dbReference>
<proteinExistence type="predicted"/>